<dbReference type="EMBL" id="VXAG01000240">
    <property type="protein sequence ID" value="NXJ77778.1"/>
    <property type="molecule type" value="Genomic_DNA"/>
</dbReference>
<name>A0A7L0E4M3_TROML</name>
<comment type="similarity">
    <text evidence="2 12">Belongs to the TRAFAC class myosin-kinesin ATPase superfamily. Myosin family.</text>
</comment>
<dbReference type="Pfam" id="PF21998">
    <property type="entry name" value="FERM_C1_MyoVII"/>
    <property type="match status" value="1"/>
</dbReference>
<dbReference type="InterPro" id="IPR041793">
    <property type="entry name" value="MyoVII_FERM_C1"/>
</dbReference>
<dbReference type="PANTHER" id="PTHR22692">
    <property type="entry name" value="MYOSIN VII, XV"/>
    <property type="match status" value="1"/>
</dbReference>
<dbReference type="SMART" id="SM00242">
    <property type="entry name" value="MYSc"/>
    <property type="match status" value="1"/>
</dbReference>
<evidence type="ECO:0000259" key="16">
    <source>
        <dbReference type="PROSITE" id="PS50057"/>
    </source>
</evidence>
<dbReference type="SMART" id="SM00295">
    <property type="entry name" value="B41"/>
    <property type="match status" value="2"/>
</dbReference>
<evidence type="ECO:0000259" key="15">
    <source>
        <dbReference type="PROSITE" id="PS50002"/>
    </source>
</evidence>
<dbReference type="InterPro" id="IPR051567">
    <property type="entry name" value="Unconventional_Myosin_ATPase"/>
</dbReference>
<dbReference type="InterPro" id="IPR001609">
    <property type="entry name" value="Myosin_head_motor_dom-like"/>
</dbReference>
<evidence type="ECO:0000256" key="5">
    <source>
        <dbReference type="ARBA" id="ARBA00022737"/>
    </source>
</evidence>
<dbReference type="FunFam" id="1.10.10.820:FF:000001">
    <property type="entry name" value="Myosin heavy chain"/>
    <property type="match status" value="1"/>
</dbReference>
<keyword evidence="6 12" id="KW-0547">Nucleotide-binding</keyword>
<dbReference type="Gene3D" id="1.20.58.530">
    <property type="match status" value="1"/>
</dbReference>
<evidence type="ECO:0000256" key="4">
    <source>
        <dbReference type="ARBA" id="ARBA00022490"/>
    </source>
</evidence>
<dbReference type="InterPro" id="IPR019749">
    <property type="entry name" value="Band_41_domain"/>
</dbReference>
<keyword evidence="20" id="KW-1185">Reference proteome</keyword>
<dbReference type="CDD" id="cd17092">
    <property type="entry name" value="FERM1_F1_Myosin-VII"/>
    <property type="match status" value="1"/>
</dbReference>
<dbReference type="SMART" id="SM00015">
    <property type="entry name" value="IQ"/>
    <property type="match status" value="4"/>
</dbReference>
<evidence type="ECO:0000256" key="11">
    <source>
        <dbReference type="PROSITE-ProRule" id="PRU00192"/>
    </source>
</evidence>
<evidence type="ECO:0000256" key="13">
    <source>
        <dbReference type="SAM" id="Coils"/>
    </source>
</evidence>
<dbReference type="GO" id="GO:0030182">
    <property type="term" value="P:neuron differentiation"/>
    <property type="evidence" value="ECO:0007669"/>
    <property type="project" value="UniProtKB-ARBA"/>
</dbReference>
<dbReference type="CDD" id="cd17093">
    <property type="entry name" value="FERM2_F1_Myosin-VII"/>
    <property type="match status" value="1"/>
</dbReference>
<dbReference type="SUPFAM" id="SSF54236">
    <property type="entry name" value="Ubiquitin-like"/>
    <property type="match status" value="2"/>
</dbReference>
<dbReference type="PROSITE" id="PS51456">
    <property type="entry name" value="MYOSIN_MOTOR"/>
    <property type="match status" value="1"/>
</dbReference>
<keyword evidence="13" id="KW-0175">Coiled coil</keyword>
<protein>
    <submittedName>
        <fullName evidence="19">MYO7A protein</fullName>
    </submittedName>
</protein>
<reference evidence="19 20" key="1">
    <citation type="submission" date="2019-09" db="EMBL/GenBank/DDBJ databases">
        <title>Bird 10,000 Genomes (B10K) Project - Family phase.</title>
        <authorList>
            <person name="Zhang G."/>
        </authorList>
    </citation>
    <scope>NUCLEOTIDE SEQUENCE [LARGE SCALE GENOMIC DNA]</scope>
    <source>
        <strain evidence="19">B10K-DU-007-40</strain>
        <tissue evidence="19">Mixed tissue sample</tissue>
    </source>
</reference>
<dbReference type="PROSITE" id="PS01179">
    <property type="entry name" value="PID"/>
    <property type="match status" value="1"/>
</dbReference>
<dbReference type="PROSITE" id="PS50096">
    <property type="entry name" value="IQ"/>
    <property type="match status" value="3"/>
</dbReference>
<keyword evidence="9 12" id="KW-0505">Motor protein</keyword>
<dbReference type="FunFam" id="2.30.29.30:FF:000079">
    <property type="entry name" value="unconventional myosin-VIIa"/>
    <property type="match status" value="1"/>
</dbReference>
<dbReference type="Gene3D" id="1.25.40.530">
    <property type="entry name" value="MyTH4 domain"/>
    <property type="match status" value="2"/>
</dbReference>
<dbReference type="SUPFAM" id="SSF47031">
    <property type="entry name" value="Second domain of FERM"/>
    <property type="match status" value="2"/>
</dbReference>
<accession>A0A7L0E4M3</accession>
<evidence type="ECO:0000259" key="18">
    <source>
        <dbReference type="PROSITE" id="PS51456"/>
    </source>
</evidence>
<dbReference type="InterPro" id="IPR036028">
    <property type="entry name" value="SH3-like_dom_sf"/>
</dbReference>
<dbReference type="FunFam" id="2.30.30.40:FF:000113">
    <property type="entry name" value="unconventional myosin-VIIa"/>
    <property type="match status" value="1"/>
</dbReference>
<dbReference type="Gene3D" id="3.10.20.90">
    <property type="entry name" value="Phosphatidylinositol 3-kinase Catalytic Subunit, Chain A, domain 1"/>
    <property type="match status" value="2"/>
</dbReference>
<dbReference type="Gene3D" id="6.20.240.20">
    <property type="match status" value="1"/>
</dbReference>
<dbReference type="PROSITE" id="PS50057">
    <property type="entry name" value="FERM_3"/>
    <property type="match status" value="2"/>
</dbReference>
<dbReference type="InterPro" id="IPR035963">
    <property type="entry name" value="FERM_2"/>
</dbReference>
<evidence type="ECO:0000259" key="14">
    <source>
        <dbReference type="PROSITE" id="PS01179"/>
    </source>
</evidence>
<dbReference type="FunFam" id="3.10.20.90:FF:000051">
    <property type="entry name" value="Unconventional myosin-VIIa"/>
    <property type="match status" value="1"/>
</dbReference>
<feature type="coiled-coil region" evidence="13">
    <location>
        <begin position="867"/>
        <end position="935"/>
    </location>
</feature>
<comment type="subcellular location">
    <subcellularLocation>
        <location evidence="1">Cytoplasm</location>
    </subcellularLocation>
</comment>
<dbReference type="CDD" id="cd13198">
    <property type="entry name" value="FERM_C1_MyoVII"/>
    <property type="match status" value="1"/>
</dbReference>
<evidence type="ECO:0000259" key="17">
    <source>
        <dbReference type="PROSITE" id="PS51016"/>
    </source>
</evidence>
<feature type="region of interest" description="Actin-binding" evidence="12">
    <location>
        <begin position="618"/>
        <end position="640"/>
    </location>
</feature>
<dbReference type="PROSITE" id="PS51016">
    <property type="entry name" value="MYTH4"/>
    <property type="match status" value="2"/>
</dbReference>
<feature type="domain" description="FERM" evidence="16">
    <location>
        <begin position="1873"/>
        <end position="2176"/>
    </location>
</feature>
<evidence type="ECO:0000256" key="8">
    <source>
        <dbReference type="ARBA" id="ARBA00023123"/>
    </source>
</evidence>
<dbReference type="InterPro" id="IPR057130">
    <property type="entry name" value="Myosin_VII_N"/>
</dbReference>
<keyword evidence="3 11" id="KW-0728">SH3 domain</keyword>
<dbReference type="InterPro" id="IPR038185">
    <property type="entry name" value="MyTH4_dom_sf"/>
</dbReference>
<dbReference type="InterPro" id="IPR036961">
    <property type="entry name" value="Kinesin_motor_dom_sf"/>
</dbReference>
<dbReference type="PROSITE" id="PS50002">
    <property type="entry name" value="SH3"/>
    <property type="match status" value="1"/>
</dbReference>
<dbReference type="Gene3D" id="1.10.10.820">
    <property type="match status" value="1"/>
</dbReference>
<evidence type="ECO:0000256" key="3">
    <source>
        <dbReference type="ARBA" id="ARBA00022443"/>
    </source>
</evidence>
<dbReference type="FunFam" id="1.25.40.530:FF:000004">
    <property type="entry name" value="Myosin VIIA"/>
    <property type="match status" value="1"/>
</dbReference>
<dbReference type="PRINTS" id="PR00193">
    <property type="entry name" value="MYOSINHEAVY"/>
</dbReference>
<dbReference type="Pfam" id="PF00612">
    <property type="entry name" value="IQ"/>
    <property type="match status" value="4"/>
</dbReference>
<feature type="domain" description="PID" evidence="14">
    <location>
        <begin position="2102"/>
        <end position="2129"/>
    </location>
</feature>
<dbReference type="CDD" id="cd01381">
    <property type="entry name" value="MYSc_Myo7"/>
    <property type="match status" value="1"/>
</dbReference>
<gene>
    <name evidence="19" type="primary">Myo7a</name>
    <name evidence="19" type="ORF">TROMEL_R11020</name>
</gene>
<comment type="caution">
    <text evidence="19">The sequence shown here is derived from an EMBL/GenBank/DDBJ whole genome shotgun (WGS) entry which is preliminary data.</text>
</comment>
<evidence type="ECO:0000256" key="7">
    <source>
        <dbReference type="ARBA" id="ARBA00022840"/>
    </source>
</evidence>
<feature type="domain" description="SH3" evidence="15">
    <location>
        <begin position="1565"/>
        <end position="1634"/>
    </location>
</feature>
<dbReference type="GO" id="GO:0007605">
    <property type="term" value="P:sensory perception of sound"/>
    <property type="evidence" value="ECO:0007669"/>
    <property type="project" value="UniProtKB-ARBA"/>
</dbReference>
<dbReference type="InterPro" id="IPR001452">
    <property type="entry name" value="SH3_domain"/>
</dbReference>
<organism evidence="19 20">
    <name type="scientific">Trogon melanurus</name>
    <name type="common">Black-tailed trogon</name>
    <dbReference type="NCBI Taxonomy" id="56311"/>
    <lineage>
        <taxon>Eukaryota</taxon>
        <taxon>Metazoa</taxon>
        <taxon>Chordata</taxon>
        <taxon>Craniata</taxon>
        <taxon>Vertebrata</taxon>
        <taxon>Euteleostomi</taxon>
        <taxon>Archelosauria</taxon>
        <taxon>Archosauria</taxon>
        <taxon>Dinosauria</taxon>
        <taxon>Saurischia</taxon>
        <taxon>Theropoda</taxon>
        <taxon>Coelurosauria</taxon>
        <taxon>Aves</taxon>
        <taxon>Neognathae</taxon>
        <taxon>Neoaves</taxon>
        <taxon>Telluraves</taxon>
        <taxon>Coraciimorphae</taxon>
        <taxon>Trogoniformes</taxon>
        <taxon>Trogonidae</taxon>
        <taxon>Trogon</taxon>
    </lineage>
</organism>
<dbReference type="InterPro" id="IPR000299">
    <property type="entry name" value="FERM_domain"/>
</dbReference>
<dbReference type="Pfam" id="PF24123">
    <property type="entry name" value="Myosin_VII_N"/>
    <property type="match status" value="1"/>
</dbReference>
<dbReference type="InterPro" id="IPR014352">
    <property type="entry name" value="FERM/acyl-CoA-bd_prot_sf"/>
</dbReference>
<evidence type="ECO:0000256" key="2">
    <source>
        <dbReference type="ARBA" id="ARBA00008314"/>
    </source>
</evidence>
<dbReference type="Pfam" id="PF00063">
    <property type="entry name" value="Myosin_head"/>
    <property type="match status" value="1"/>
</dbReference>
<evidence type="ECO:0000256" key="9">
    <source>
        <dbReference type="ARBA" id="ARBA00023175"/>
    </source>
</evidence>
<feature type="domain" description="MyTH4" evidence="17">
    <location>
        <begin position="1709"/>
        <end position="1867"/>
    </location>
</feature>
<dbReference type="Gene3D" id="1.20.5.190">
    <property type="match status" value="2"/>
</dbReference>
<dbReference type="Gene3D" id="3.40.850.10">
    <property type="entry name" value="Kinesin motor domain"/>
    <property type="match status" value="1"/>
</dbReference>
<feature type="domain" description="MyTH4" evidence="17">
    <location>
        <begin position="1017"/>
        <end position="1253"/>
    </location>
</feature>
<dbReference type="Gene3D" id="1.20.80.10">
    <property type="match status" value="2"/>
</dbReference>
<dbReference type="SUPFAM" id="SSF50044">
    <property type="entry name" value="SH3-domain"/>
    <property type="match status" value="1"/>
</dbReference>
<dbReference type="InterPro" id="IPR036106">
    <property type="entry name" value="MYSc_Myo7"/>
</dbReference>
<evidence type="ECO:0000256" key="10">
    <source>
        <dbReference type="ARBA" id="ARBA00023203"/>
    </source>
</evidence>
<feature type="domain" description="FERM" evidence="16">
    <location>
        <begin position="1258"/>
        <end position="1567"/>
    </location>
</feature>
<dbReference type="FunFam" id="3.40.850.10:FF:000007">
    <property type="entry name" value="Myosin VIIA"/>
    <property type="match status" value="1"/>
</dbReference>
<dbReference type="Gene3D" id="2.30.29.30">
    <property type="entry name" value="Pleckstrin-homology domain (PH domain)/Phosphotyrosine-binding domain (PTB)"/>
    <property type="match status" value="2"/>
</dbReference>
<dbReference type="FunFam" id="2.30.29.30:FF:000075">
    <property type="entry name" value="unconventional myosin-VIIa"/>
    <property type="match status" value="1"/>
</dbReference>
<dbReference type="InterPro" id="IPR027417">
    <property type="entry name" value="P-loop_NTPase"/>
</dbReference>
<dbReference type="PANTHER" id="PTHR22692:SF34">
    <property type="entry name" value="MYOSIN VIIA"/>
    <property type="match status" value="1"/>
</dbReference>
<feature type="domain" description="Myosin motor" evidence="18">
    <location>
        <begin position="65"/>
        <end position="741"/>
    </location>
</feature>
<dbReference type="SUPFAM" id="SSF50729">
    <property type="entry name" value="PH domain-like"/>
    <property type="match status" value="1"/>
</dbReference>
<keyword evidence="7 12" id="KW-0067">ATP-binding</keyword>
<dbReference type="Gene3D" id="2.30.30.40">
    <property type="entry name" value="SH3 Domains"/>
    <property type="match status" value="1"/>
</dbReference>
<dbReference type="GO" id="GO:0016459">
    <property type="term" value="C:myosin complex"/>
    <property type="evidence" value="ECO:0007669"/>
    <property type="project" value="UniProtKB-KW"/>
</dbReference>
<dbReference type="GO" id="GO:0005737">
    <property type="term" value="C:cytoplasm"/>
    <property type="evidence" value="ECO:0007669"/>
    <property type="project" value="UniProtKB-SubCell"/>
</dbReference>
<dbReference type="GO" id="GO:0003774">
    <property type="term" value="F:cytoskeletal motor activity"/>
    <property type="evidence" value="ECO:0007669"/>
    <property type="project" value="UniProtKB-UniRule"/>
</dbReference>
<dbReference type="Pfam" id="PF00373">
    <property type="entry name" value="FERM_M"/>
    <property type="match status" value="1"/>
</dbReference>
<dbReference type="SMART" id="SM00326">
    <property type="entry name" value="SH3"/>
    <property type="match status" value="1"/>
</dbReference>
<dbReference type="GO" id="GO:0003779">
    <property type="term" value="F:actin binding"/>
    <property type="evidence" value="ECO:0007669"/>
    <property type="project" value="UniProtKB-KW"/>
</dbReference>
<dbReference type="CDD" id="cd13199">
    <property type="entry name" value="FERM_C2_MyoVII"/>
    <property type="match status" value="1"/>
</dbReference>
<evidence type="ECO:0000313" key="19">
    <source>
        <dbReference type="EMBL" id="NXJ77778.1"/>
    </source>
</evidence>
<dbReference type="InterPro" id="IPR041794">
    <property type="entry name" value="MyoVII_FERM_C2"/>
</dbReference>
<dbReference type="FunFam" id="3.10.20.90:FF:000036">
    <property type="entry name" value="Unconventional myosin-VIIa"/>
    <property type="match status" value="1"/>
</dbReference>
<dbReference type="Gene3D" id="1.20.120.720">
    <property type="entry name" value="Myosin VI head, motor domain, U50 subdomain"/>
    <property type="match status" value="1"/>
</dbReference>
<dbReference type="Pfam" id="PF00784">
    <property type="entry name" value="MyTH4"/>
    <property type="match status" value="2"/>
</dbReference>
<dbReference type="GO" id="GO:0007423">
    <property type="term" value="P:sensory organ development"/>
    <property type="evidence" value="ECO:0007669"/>
    <property type="project" value="UniProtKB-ARBA"/>
</dbReference>
<dbReference type="GO" id="GO:0005902">
    <property type="term" value="C:microvillus"/>
    <property type="evidence" value="ECO:0007669"/>
    <property type="project" value="UniProtKB-ARBA"/>
</dbReference>
<dbReference type="InterPro" id="IPR000857">
    <property type="entry name" value="MyTH4_dom"/>
</dbReference>
<dbReference type="InterPro" id="IPR002404">
    <property type="entry name" value="IRS_PTB"/>
</dbReference>
<keyword evidence="10 12" id="KW-0009">Actin-binding</keyword>
<feature type="non-terminal residue" evidence="19">
    <location>
        <position position="1"/>
    </location>
</feature>
<dbReference type="FunFam" id="1.20.80.10:FF:000012">
    <property type="entry name" value="Myosin VIIA"/>
    <property type="match status" value="1"/>
</dbReference>
<dbReference type="CDD" id="cd14473">
    <property type="entry name" value="FERM_B-lobe"/>
    <property type="match status" value="2"/>
</dbReference>
<sequence length="2186" mass="251752">SSLWFQGDYVWMDLKTGREFDVPIGAVVKLCDSGQIQVVDDEGNEHWISPQNASHIKPMHPTSIHGVEDMIRLGDLNEAGILRNLLIRYREHLIYTYTGSILVAVNPYQLLPIYSPEQIRLYTNKKIGEMPPHIFAIADNCYFNMQRNNKDQCCIISGESGAGKTESTKLILQFLAAISGQHSWIEQQVLEANPILEAFGNAKTIRNDNSSRFGKYIDIHFNKRGAIEGAKIEQYLLEKSRVCRQAPDERNYHVFYCMLRGMTMEQKKKLGLGKATDYNYLAMGNCTTCDGRDDSKEYANIRSAMKVLMFTDTENWEISKLLAAILHMGNLQYEARTYDNLDACEVVQSASLITAAALLEVDPQDVMNCLTSRTIITRGETVSTPLSMEQALDVRDAFVKGIYGRLFVWIVEKINAAIYRPPSQELKSVRRSIGLLDIFGFENFTVNSFEQLCINFANENLQQFFVRHVFKLEQEEYNLENINWQHIEFTDNQDALDMIAIKPMNIISLIDEESKFPKGTDATMLHKLNSQHKLNTNYIPPKNNYETQFGINHFAGIVYYETKGFLEKNRDTLHGDIIQLVHSSRNKFIKQIFQADVAMGAETRKRSPTLSSQFKRSLELLMRTLSVCQPFFVRCIKPNEYKKPMLFDRELCVRQLRYSGMMETIRIRRAGYPIRYTFVEFVDRYRVLMPGVKPAYKQGDLRGTCQRIAEAVLGKDDDWQIGKTKIFLKDHHDMLLEIERDKAITDKVILIQKVVRGFKDRSNFLKVRNSALMIQRYWRGHNCRKNYGAMRIGFLRLQALYRSRKLHKQYHMARRRIIEFQARCRGYLVRRAFRHRLWAVLTVQAYARGMIARRLYKRLRGEYHRRLEAEKLRLAEEERLRKEMSAKKAKEEAEKKHQVRLAQLAREDAEREVKEKEEARRKKELLEKMEKARNEPVNDSEMVDKMFGFLGTTSSLPGQEGQAPNGFEDLERAQKELEEEDLDAALPLPEEEEEDLSEYKFAKFAATYFQGTTTHTYVRRPLKQPLLYHEDEGDQLAALAVWITILRFMGDLPEPKYHTAMSDGGEKIPVMTKIYETLGKKTYKKELQALQGEGESTHIDGHKKNSVRHKLVSLTLKKKSKLTEEVTKRLHDGESTLQGNSMLEDRPTSNLEKLHFIIGNGILRPALRDEIYCQICKQLTQNPSKSSHARGWILMSLCVGCFAPSEKFVKYLRNFISGGPPGYAPYCEERLRRTFANGTRTQPPSWLELQATKSKKPIMLPVTFMDGTTKTLLTDSATTAKELCNSLADKISLKDRFGFSLYIALFDKVSSLGSGNDHVMDAVSQCEQYAKEQGAQERNAPWRLFFRKEIFTPWHNPSEDNVATNLIYQQIVRGVKFGEYRCDKEEDLAELASQQYYVDYGSEMVLERLLNLIPSYIPDREITASKTVEKWAQLIIAAHKKGIYTQKRADPKKVKEEVVDFARFKWPLLFSRFYEAFKFSGPSLPKNDVIVAVNWTGVYFVDEQEQVLLELSFPEITAVSSSRGGKLQGQSFTLATIKGDEYTFTSNNAEDIRDLVVTFLEGLRKRSKYVVTLQDNPNPAGEESGFLSFLKGDLIVLDQDTGEHVMNSGWANGFNERTKQRGDFPTDSVYVLPTVTMPPLEIVALVTMTPDQRQDVIRTSQLAISDTEERVKPYTLEEFSYDYFRPPPKHTLSRVMITKSRGKDKLWCYTREPIKQPLLKKILGSEELSQEACMAFIDILPLPGGPLGQQYMGDYPSKRTRSVNELTDQIFEGALKAEPLKDEIYCQTLKQLTDNHIKYSEEKGWELLWLCTGLFPPSNILLPHVQRFLQSRKHHPLAADCIQRLQKALRNGSRKYPPHLVEVEAIQHKTTQIFHKVYFPDDTDEAFEVESSTKAKDFCQNISNRLLLKSSEGFSLFVKISDKVISVPEGDFFFDFVRHLTDWIKKARPAKDGIVPSLTYQVFFMKKLWTNTAPGKDSMADSIFHYYQELPKYLRGYHKCTREEVLQLAALIYRVKFEDDKSYFPSIPKLLKELVPQDLVRQLSPDDWKRSIVAYYNKHAGKTREEAKLAFLKIIFKWPTFGSAFFEVKQTTEPNYPEILLIAINKHGVSLIDPKTKDILITHPFTKISNWSSGNTYFHITIGNLVRGSKLLCETSLGYKMDDLLTSYISQMLTAMSKQRSAKGSK</sequence>
<dbReference type="Proteomes" id="UP000550660">
    <property type="component" value="Unassembled WGS sequence"/>
</dbReference>
<dbReference type="Pfam" id="PF21989">
    <property type="entry name" value="RA_2"/>
    <property type="match status" value="2"/>
</dbReference>
<dbReference type="SUPFAM" id="SSF52540">
    <property type="entry name" value="P-loop containing nucleoside triphosphate hydrolases"/>
    <property type="match status" value="2"/>
</dbReference>
<keyword evidence="5" id="KW-0677">Repeat</keyword>
<dbReference type="GO" id="GO:0009887">
    <property type="term" value="P:animal organ morphogenesis"/>
    <property type="evidence" value="ECO:0007669"/>
    <property type="project" value="UniProtKB-ARBA"/>
</dbReference>
<evidence type="ECO:0000313" key="20">
    <source>
        <dbReference type="Proteomes" id="UP000550660"/>
    </source>
</evidence>
<proteinExistence type="inferred from homology"/>
<dbReference type="GO" id="GO:0045177">
    <property type="term" value="C:apical part of cell"/>
    <property type="evidence" value="ECO:0007669"/>
    <property type="project" value="UniProtKB-ARBA"/>
</dbReference>
<dbReference type="InterPro" id="IPR029071">
    <property type="entry name" value="Ubiquitin-like_domsf"/>
</dbReference>
<dbReference type="OrthoDB" id="6108017at2759"/>
<evidence type="ECO:0000256" key="1">
    <source>
        <dbReference type="ARBA" id="ARBA00004496"/>
    </source>
</evidence>
<dbReference type="SMART" id="SM00139">
    <property type="entry name" value="MyTH4"/>
    <property type="match status" value="2"/>
</dbReference>
<dbReference type="InterPro" id="IPR000048">
    <property type="entry name" value="IQ_motif_EF-hand-BS"/>
</dbReference>
<keyword evidence="4" id="KW-0963">Cytoplasm</keyword>
<dbReference type="Pfam" id="PF02174">
    <property type="entry name" value="IRS"/>
    <property type="match status" value="1"/>
</dbReference>
<dbReference type="InterPro" id="IPR011993">
    <property type="entry name" value="PH-like_dom_sf"/>
</dbReference>
<feature type="binding site" evidence="12">
    <location>
        <begin position="158"/>
        <end position="165"/>
    </location>
    <ligand>
        <name>ATP</name>
        <dbReference type="ChEBI" id="CHEBI:30616"/>
    </ligand>
</feature>
<dbReference type="InterPro" id="IPR006020">
    <property type="entry name" value="PTB/PI_dom"/>
</dbReference>
<evidence type="ECO:0000256" key="6">
    <source>
        <dbReference type="ARBA" id="ARBA00022741"/>
    </source>
</evidence>
<keyword evidence="8 12" id="KW-0518">Myosin</keyword>
<evidence type="ECO:0000256" key="12">
    <source>
        <dbReference type="PROSITE-ProRule" id="PRU00782"/>
    </source>
</evidence>
<dbReference type="FunFam" id="1.20.80.10:FF:000013">
    <property type="entry name" value="Unconventional myosin-VIIa"/>
    <property type="match status" value="1"/>
</dbReference>
<feature type="non-terminal residue" evidence="19">
    <location>
        <position position="2186"/>
    </location>
</feature>
<dbReference type="GO" id="GO:0005524">
    <property type="term" value="F:ATP binding"/>
    <property type="evidence" value="ECO:0007669"/>
    <property type="project" value="UniProtKB-UniRule"/>
</dbReference>
<dbReference type="InterPro" id="IPR019748">
    <property type="entry name" value="FERM_central"/>
</dbReference>